<proteinExistence type="inferred from homology"/>
<evidence type="ECO:0000256" key="2">
    <source>
        <dbReference type="ARBA" id="ARBA00023002"/>
    </source>
</evidence>
<dbReference type="PANTHER" id="PTHR43673">
    <property type="entry name" value="NAD(P)H NITROREDUCTASE YDGI-RELATED"/>
    <property type="match status" value="1"/>
</dbReference>
<feature type="domain" description="Nitroreductase" evidence="3">
    <location>
        <begin position="36"/>
        <end position="210"/>
    </location>
</feature>
<name>A0ABT4VLQ4_9HYPH</name>
<keyword evidence="5" id="KW-1185">Reference proteome</keyword>
<dbReference type="Gene3D" id="3.40.109.10">
    <property type="entry name" value="NADH Oxidase"/>
    <property type="match status" value="1"/>
</dbReference>
<keyword evidence="2" id="KW-0560">Oxidoreductase</keyword>
<protein>
    <submittedName>
        <fullName evidence="4">Nitroreductase family protein</fullName>
    </submittedName>
</protein>
<comment type="similarity">
    <text evidence="1">Belongs to the nitroreductase family.</text>
</comment>
<reference evidence="4" key="1">
    <citation type="submission" date="2022-11" db="EMBL/GenBank/DDBJ databases">
        <title>Hoeflea poritis sp. nov., isolated from scleractinian coral Porites lutea.</title>
        <authorList>
            <person name="Zhang G."/>
            <person name="Wei Q."/>
            <person name="Cai L."/>
        </authorList>
    </citation>
    <scope>NUCLEOTIDE SEQUENCE</scope>
    <source>
        <strain evidence="4">E7-10</strain>
    </source>
</reference>
<sequence>MSENTAPAVDLEQAEAEVDLPQIGARDRYDALMQVVRNRVTVRKFDAEFAVPDEHYDLILEAARHGPSGANAQPWHFVIVRDQAVKNAITDYFVTEQRFRAKAKMKFPTPDYRGLATAPGFVVVCSDMRWVNAFPVLNDGSDLDRMYKENAERILLQSVAAATMSAHLAAAALGYNVWWVTAIGQENAQKAMKPLLGIPDELSVLDIFLFGPPAQKPYKRWRKPLEEITNRDRFEAGHFMTDEELDDWIRNRRHRVMYKDASKID</sequence>
<organism evidence="4 5">
    <name type="scientific">Hoeflea poritis</name>
    <dbReference type="NCBI Taxonomy" id="2993659"/>
    <lineage>
        <taxon>Bacteria</taxon>
        <taxon>Pseudomonadati</taxon>
        <taxon>Pseudomonadota</taxon>
        <taxon>Alphaproteobacteria</taxon>
        <taxon>Hyphomicrobiales</taxon>
        <taxon>Rhizobiaceae</taxon>
        <taxon>Hoeflea</taxon>
    </lineage>
</organism>
<dbReference type="InterPro" id="IPR000415">
    <property type="entry name" value="Nitroreductase-like"/>
</dbReference>
<dbReference type="PANTHER" id="PTHR43673:SF10">
    <property type="entry name" value="NADH DEHYDROGENASE_NAD(P)H NITROREDUCTASE XCC3605-RELATED"/>
    <property type="match status" value="1"/>
</dbReference>
<comment type="caution">
    <text evidence="4">The sequence shown here is derived from an EMBL/GenBank/DDBJ whole genome shotgun (WGS) entry which is preliminary data.</text>
</comment>
<dbReference type="InterPro" id="IPR029479">
    <property type="entry name" value="Nitroreductase"/>
</dbReference>
<evidence type="ECO:0000256" key="1">
    <source>
        <dbReference type="ARBA" id="ARBA00007118"/>
    </source>
</evidence>
<dbReference type="RefSeq" id="WP_271089246.1">
    <property type="nucleotide sequence ID" value="NZ_JAPJZH010000005.1"/>
</dbReference>
<dbReference type="SUPFAM" id="SSF55469">
    <property type="entry name" value="FMN-dependent nitroreductase-like"/>
    <property type="match status" value="1"/>
</dbReference>
<evidence type="ECO:0000313" key="4">
    <source>
        <dbReference type="EMBL" id="MDA4845590.1"/>
    </source>
</evidence>
<dbReference type="EMBL" id="JAPJZH010000005">
    <property type="protein sequence ID" value="MDA4845590.1"/>
    <property type="molecule type" value="Genomic_DNA"/>
</dbReference>
<dbReference type="Pfam" id="PF00881">
    <property type="entry name" value="Nitroreductase"/>
    <property type="match status" value="1"/>
</dbReference>
<dbReference type="Proteomes" id="UP001148313">
    <property type="component" value="Unassembled WGS sequence"/>
</dbReference>
<evidence type="ECO:0000313" key="5">
    <source>
        <dbReference type="Proteomes" id="UP001148313"/>
    </source>
</evidence>
<accession>A0ABT4VLQ4</accession>
<evidence type="ECO:0000259" key="3">
    <source>
        <dbReference type="Pfam" id="PF00881"/>
    </source>
</evidence>
<gene>
    <name evidence="4" type="ORF">OOZ53_09540</name>
</gene>